<evidence type="ECO:0000313" key="1">
    <source>
        <dbReference type="EMBL" id="VVE14265.1"/>
    </source>
</evidence>
<dbReference type="InterPro" id="IPR035074">
    <property type="entry name" value="EspA/CesA-like"/>
</dbReference>
<dbReference type="OrthoDB" id="8942566at2"/>
<sequence>MIDRLSGPASRVYSNAVSAPGATSAESHNPLLSTIAVASDRLQTLQSMADTWLVTAQARVNVAREARDFATLAGEMAQRAGAGAKPEALPTALRDFAVQHDLVSPALAGEPFDAASLHDLSSKLASLALTDGASSTHEQIQLKRFVTSYDNTLTLYNAVIVKLGEITKKIVSSI</sequence>
<evidence type="ECO:0000313" key="2">
    <source>
        <dbReference type="Proteomes" id="UP000334380"/>
    </source>
</evidence>
<proteinExistence type="predicted"/>
<keyword evidence="2" id="KW-1185">Reference proteome</keyword>
<dbReference type="AlphaFoldDB" id="A0A5E4VTK0"/>
<dbReference type="SUPFAM" id="SSF116927">
    <property type="entry name" value="EspA/CesA-like"/>
    <property type="match status" value="1"/>
</dbReference>
<protein>
    <submittedName>
        <fullName evidence="1">Uncharacterized protein</fullName>
    </submittedName>
</protein>
<dbReference type="Proteomes" id="UP000334380">
    <property type="component" value="Unassembled WGS sequence"/>
</dbReference>
<organism evidence="1 2">
    <name type="scientific">Pandoraea terrigena</name>
    <dbReference type="NCBI Taxonomy" id="2508292"/>
    <lineage>
        <taxon>Bacteria</taxon>
        <taxon>Pseudomonadati</taxon>
        <taxon>Pseudomonadota</taxon>
        <taxon>Betaproteobacteria</taxon>
        <taxon>Burkholderiales</taxon>
        <taxon>Burkholderiaceae</taxon>
        <taxon>Pandoraea</taxon>
    </lineage>
</organism>
<reference evidence="1 2" key="1">
    <citation type="submission" date="2019-08" db="EMBL/GenBank/DDBJ databases">
        <authorList>
            <person name="Peeters C."/>
        </authorList>
    </citation>
    <scope>NUCLEOTIDE SEQUENCE [LARGE SCALE GENOMIC DNA]</scope>
    <source>
        <strain evidence="1 2">LMG 31013</strain>
    </source>
</reference>
<accession>A0A5E4VTK0</accession>
<name>A0A5E4VTK0_9BURK</name>
<dbReference type="EMBL" id="CABPRU010000006">
    <property type="protein sequence ID" value="VVE14265.1"/>
    <property type="molecule type" value="Genomic_DNA"/>
</dbReference>
<dbReference type="RefSeq" id="WP_150613418.1">
    <property type="nucleotide sequence ID" value="NZ_CABPRU010000006.1"/>
</dbReference>
<gene>
    <name evidence="1" type="ORF">PTE31013_02815</name>
</gene>